<comment type="caution">
    <text evidence="1">The sequence shown here is derived from an EMBL/GenBank/DDBJ whole genome shotgun (WGS) entry which is preliminary data.</text>
</comment>
<gene>
    <name evidence="1" type="ORF">RF11_11136</name>
</gene>
<protein>
    <submittedName>
        <fullName evidence="1">Uncharacterized protein</fullName>
    </submittedName>
</protein>
<accession>A0A0C2MMD1</accession>
<dbReference type="Proteomes" id="UP000031668">
    <property type="component" value="Unassembled WGS sequence"/>
</dbReference>
<name>A0A0C2MMD1_THEKT</name>
<evidence type="ECO:0000313" key="2">
    <source>
        <dbReference type="Proteomes" id="UP000031668"/>
    </source>
</evidence>
<reference evidence="1 2" key="1">
    <citation type="journal article" date="2014" name="Genome Biol. Evol.">
        <title>The genome of the myxosporean Thelohanellus kitauei shows adaptations to nutrient acquisition within its fish host.</title>
        <authorList>
            <person name="Yang Y."/>
            <person name="Xiong J."/>
            <person name="Zhou Z."/>
            <person name="Huo F."/>
            <person name="Miao W."/>
            <person name="Ran C."/>
            <person name="Liu Y."/>
            <person name="Zhang J."/>
            <person name="Feng J."/>
            <person name="Wang M."/>
            <person name="Wang M."/>
            <person name="Wang L."/>
            <person name="Yao B."/>
        </authorList>
    </citation>
    <scope>NUCLEOTIDE SEQUENCE [LARGE SCALE GENOMIC DNA]</scope>
    <source>
        <strain evidence="1">Wuqing</strain>
    </source>
</reference>
<evidence type="ECO:0000313" key="1">
    <source>
        <dbReference type="EMBL" id="KII65520.1"/>
    </source>
</evidence>
<dbReference type="AlphaFoldDB" id="A0A0C2MMD1"/>
<organism evidence="1 2">
    <name type="scientific">Thelohanellus kitauei</name>
    <name type="common">Myxosporean</name>
    <dbReference type="NCBI Taxonomy" id="669202"/>
    <lineage>
        <taxon>Eukaryota</taxon>
        <taxon>Metazoa</taxon>
        <taxon>Cnidaria</taxon>
        <taxon>Myxozoa</taxon>
        <taxon>Myxosporea</taxon>
        <taxon>Bivalvulida</taxon>
        <taxon>Platysporina</taxon>
        <taxon>Myxobolidae</taxon>
        <taxon>Thelohanellus</taxon>
    </lineage>
</organism>
<proteinExistence type="predicted"/>
<keyword evidence="2" id="KW-1185">Reference proteome</keyword>
<sequence length="125" mass="14482">MIIDNFIIPQTEFSWLKSDKLASLNVVHRKSDLEKLKEASVNLIHLTSELLNSKDKSFNNEHLINQNVDEMFDSMTFYSNIDQPRRHEGRRYSNIHSDELLGHTLHMFTKAGGSHFRPSGPVLNF</sequence>
<dbReference type="EMBL" id="JWZT01003801">
    <property type="protein sequence ID" value="KII65520.1"/>
    <property type="molecule type" value="Genomic_DNA"/>
</dbReference>